<feature type="compositionally biased region" description="Polar residues" evidence="2">
    <location>
        <begin position="265"/>
        <end position="274"/>
    </location>
</feature>
<feature type="coiled-coil region" evidence="1">
    <location>
        <begin position="133"/>
        <end position="195"/>
    </location>
</feature>
<dbReference type="Proteomes" id="UP000000642">
    <property type="component" value="Chromosome"/>
</dbReference>
<feature type="region of interest" description="Disordered" evidence="2">
    <location>
        <begin position="256"/>
        <end position="280"/>
    </location>
</feature>
<reference evidence="3 4" key="1">
    <citation type="journal article" date="2006" name="PLoS Genet.">
        <title>The complete genome sequence and comparative genome analysis of the high pathogenicity Yersinia enterocolitica strain 8081.</title>
        <authorList>
            <person name="Thomson N.R."/>
            <person name="Howard S."/>
            <person name="Wren B.W."/>
            <person name="Holden M.T.G."/>
            <person name="Crossman L."/>
            <person name="Challis G.L."/>
            <person name="Churcher C."/>
            <person name="Mungall K."/>
            <person name="Brooks K."/>
            <person name="Chillingworth T."/>
            <person name="Feltwell T."/>
            <person name="Abdellah Z."/>
            <person name="Hauser H."/>
            <person name="Jagels K."/>
            <person name="Maddison M."/>
            <person name="Moule S."/>
            <person name="Sanders M."/>
            <person name="Whitehead S."/>
            <person name="Quail M.A."/>
            <person name="Dougan G."/>
            <person name="Parkhill J."/>
            <person name="Prentice M.B."/>
        </authorList>
    </citation>
    <scope>NUCLEOTIDE SEQUENCE [LARGE SCALE GENOMIC DNA]</scope>
    <source>
        <strain evidence="4">NCTC 13174 / 8081</strain>
    </source>
</reference>
<accession>A1JM55</accession>
<feature type="compositionally biased region" description="Basic and acidic residues" evidence="2">
    <location>
        <begin position="326"/>
        <end position="341"/>
    </location>
</feature>
<proteinExistence type="predicted"/>
<evidence type="ECO:0000256" key="1">
    <source>
        <dbReference type="SAM" id="Coils"/>
    </source>
</evidence>
<protein>
    <submittedName>
        <fullName evidence="3">Uncharacterized protein</fullName>
    </submittedName>
</protein>
<feature type="compositionally biased region" description="Basic and acidic residues" evidence="2">
    <location>
        <begin position="222"/>
        <end position="231"/>
    </location>
</feature>
<dbReference type="KEGG" id="yen:YE1986"/>
<evidence type="ECO:0000256" key="2">
    <source>
        <dbReference type="SAM" id="MobiDB-lite"/>
    </source>
</evidence>
<dbReference type="RefSeq" id="WP_011816275.1">
    <property type="nucleotide sequence ID" value="NC_008800.1"/>
</dbReference>
<evidence type="ECO:0000313" key="3">
    <source>
        <dbReference type="EMBL" id="CAL12065.1"/>
    </source>
</evidence>
<feature type="compositionally biased region" description="Polar residues" evidence="2">
    <location>
        <begin position="64"/>
        <end position="100"/>
    </location>
</feature>
<keyword evidence="1" id="KW-0175">Coiled coil</keyword>
<sequence length="356" mass="39664">MTPAKISSSLQDRVSLYQKLAQSGNDKQNNGIERLSLVRITQSPVERKFSHLQRQRPPVEKHSSSFSHIPVSQNLSSPLSKKTDIQQQNTSNTQVKSLTSVSPKDLIQELKEKLSAVKNNTADVTNGGPHKGLSAIQQEIVQAKEEYRLGESKRVIAEEKEDARVAEALANESANELAQQTINKTRTEAEQFKVKLQFTANGVPTSAPPMPAPSLVTPSRSIELKPQDKSKQQTSTLLEQRTKNLMRELEAKLTKIQDKNDDVSNRSSNLSSDNKQQKVRDEIAKAREEYKNQEPNRITAETKEDARVAEALANELANELAQQTENKTRTETEQFKVDLKFDANGVPTSAPSLPSF</sequence>
<dbReference type="eggNOG" id="ENOG5031IK2">
    <property type="taxonomic scope" value="Bacteria"/>
</dbReference>
<feature type="region of interest" description="Disordered" evidence="2">
    <location>
        <begin position="43"/>
        <end position="100"/>
    </location>
</feature>
<feature type="region of interest" description="Disordered" evidence="2">
    <location>
        <begin position="202"/>
        <end position="237"/>
    </location>
</feature>
<dbReference type="PATRIC" id="fig|393305.7.peg.2148"/>
<dbReference type="HOGENOM" id="CLU_778333_0_0_6"/>
<name>A1JM55_YERE8</name>
<gene>
    <name evidence="3" type="ordered locus">YE1986</name>
</gene>
<dbReference type="AlphaFoldDB" id="A1JM55"/>
<organism evidence="3 4">
    <name type="scientific">Yersinia enterocolitica serotype O:8 / biotype 1B (strain NCTC 13174 / 8081)</name>
    <dbReference type="NCBI Taxonomy" id="393305"/>
    <lineage>
        <taxon>Bacteria</taxon>
        <taxon>Pseudomonadati</taxon>
        <taxon>Pseudomonadota</taxon>
        <taxon>Gammaproteobacteria</taxon>
        <taxon>Enterobacterales</taxon>
        <taxon>Yersiniaceae</taxon>
        <taxon>Yersinia</taxon>
    </lineage>
</organism>
<evidence type="ECO:0000313" key="4">
    <source>
        <dbReference type="Proteomes" id="UP000000642"/>
    </source>
</evidence>
<dbReference type="EMBL" id="AM286415">
    <property type="protein sequence ID" value="CAL12065.1"/>
    <property type="molecule type" value="Genomic_DNA"/>
</dbReference>
<feature type="compositionally biased region" description="Polar residues" evidence="2">
    <location>
        <begin position="346"/>
        <end position="356"/>
    </location>
</feature>
<feature type="region of interest" description="Disordered" evidence="2">
    <location>
        <begin position="316"/>
        <end position="356"/>
    </location>
</feature>